<dbReference type="AlphaFoldDB" id="D3SV57"/>
<sequence>MNNMTQSLNIFLWHHGGHTSESELGTASEAIEQLDNQLDFYDIHIINSDWFRTPYSGVSDADNPSELLDDFAEHVKDNYPEDIHSHHIHLLVFKHTGISSGFNIGAGVGRQAVGDNLGTDEFENQGTVAAANAYTEIYGSIVYGEGEQTFKNTVIHEIVHTLTKHDLEYYSAPGEDCMSGANTDHSFGQIDANGSVSPMVTWYTGESDPGVSDKPCELCFDLSAPETLSSELTFCAESTIMDHEEEIDFTNGDNGGGDPWEPTSDSHD</sequence>
<reference evidence="2 3" key="2">
    <citation type="journal article" date="2012" name="BMC Genomics">
        <title>A comparative genomics perspective on the genetic content of the alkaliphilic haloarchaeon Natrialba magadii ATCC 43099T.</title>
        <authorList>
            <person name="Siddaramappa S."/>
            <person name="Challacombe J.F."/>
            <person name="Decastro R.E."/>
            <person name="Pfeiffer F."/>
            <person name="Sastre D.E."/>
            <person name="Gimenez M.I."/>
            <person name="Paggi R.A."/>
            <person name="Detter J.C."/>
            <person name="Davenport K.W."/>
            <person name="Goodwin L.A."/>
            <person name="Kyrpides N."/>
            <person name="Tapia R."/>
            <person name="Pitluck S."/>
            <person name="Lucas S."/>
            <person name="Woyke T."/>
            <person name="Maupin-Furlow J.A."/>
        </authorList>
    </citation>
    <scope>NUCLEOTIDE SEQUENCE [LARGE SCALE GENOMIC DNA]</scope>
    <source>
        <strain evidence="3">ATCC 43099 / DSM 3394 / CCM 3739 / CIP 104546 / IAM 13178 / JCM 8861 / NBRC 102185 / NCIMB 2190 / MS3</strain>
    </source>
</reference>
<accession>D3SV57</accession>
<organism evidence="2 3">
    <name type="scientific">Natrialba magadii (strain ATCC 43099 / DSM 3394 / CCM 3739 / CIP 104546 / IAM 13178 / JCM 8861 / NBRC 102185 / NCIMB 2190 / MS3)</name>
    <name type="common">Natronobacterium magadii</name>
    <dbReference type="NCBI Taxonomy" id="547559"/>
    <lineage>
        <taxon>Archaea</taxon>
        <taxon>Methanobacteriati</taxon>
        <taxon>Methanobacteriota</taxon>
        <taxon>Stenosarchaea group</taxon>
        <taxon>Halobacteria</taxon>
        <taxon>Halobacteriales</taxon>
        <taxon>Natrialbaceae</taxon>
        <taxon>Natrialba</taxon>
    </lineage>
</organism>
<evidence type="ECO:0000256" key="1">
    <source>
        <dbReference type="SAM" id="MobiDB-lite"/>
    </source>
</evidence>
<name>D3SV57_NATMM</name>
<evidence type="ECO:0000313" key="2">
    <source>
        <dbReference type="EMBL" id="ADD05465.1"/>
    </source>
</evidence>
<dbReference type="KEGG" id="nmg:Nmag_1893"/>
<reference evidence="3" key="1">
    <citation type="submission" date="2010-02" db="EMBL/GenBank/DDBJ databases">
        <title>Complete sequence of chromosome of Natrialba magadii ATCC 43099.</title>
        <authorList>
            <consortium name="US DOE Joint Genome Institute"/>
            <person name="Lucas S."/>
            <person name="Copeland A."/>
            <person name="Lapidus A."/>
            <person name="Cheng J.-F."/>
            <person name="Bruce D."/>
            <person name="Goodwin L."/>
            <person name="Pitluck S."/>
            <person name="Davenport K."/>
            <person name="Saunders E."/>
            <person name="Detter J.C."/>
            <person name="Han C."/>
            <person name="Tapia R."/>
            <person name="Land M."/>
            <person name="Hauser L."/>
            <person name="Kyrpides N."/>
            <person name="Mikhailova N."/>
            <person name="De Castro R.E."/>
            <person name="Maupin-Furlow J.A."/>
            <person name="Woyke T."/>
        </authorList>
    </citation>
    <scope>NUCLEOTIDE SEQUENCE [LARGE SCALE GENOMIC DNA]</scope>
    <source>
        <strain evidence="3">ATCC 43099 / DSM 3394 / CCM 3739 / CIP 104546 / IAM 13178 / JCM 8861 / NBRC 102185 / NCIMB 2190 / MS3</strain>
    </source>
</reference>
<dbReference type="Proteomes" id="UP000001879">
    <property type="component" value="Chromosome"/>
</dbReference>
<protein>
    <submittedName>
        <fullName evidence="2">Uncharacterized protein</fullName>
    </submittedName>
</protein>
<proteinExistence type="predicted"/>
<dbReference type="EMBL" id="CP001932">
    <property type="protein sequence ID" value="ADD05465.1"/>
    <property type="molecule type" value="Genomic_DNA"/>
</dbReference>
<dbReference type="STRING" id="547559.Nmag_1893"/>
<dbReference type="PaxDb" id="547559-Nmag_1893"/>
<evidence type="ECO:0000313" key="3">
    <source>
        <dbReference type="Proteomes" id="UP000001879"/>
    </source>
</evidence>
<keyword evidence="3" id="KW-1185">Reference proteome</keyword>
<dbReference type="HOGENOM" id="CLU_1036711_0_0_2"/>
<feature type="region of interest" description="Disordered" evidence="1">
    <location>
        <begin position="247"/>
        <end position="268"/>
    </location>
</feature>
<gene>
    <name evidence="2" type="ordered locus">Nmag_1893</name>
</gene>